<dbReference type="GO" id="GO:0016020">
    <property type="term" value="C:membrane"/>
    <property type="evidence" value="ECO:0007669"/>
    <property type="project" value="UniProtKB-SubCell"/>
</dbReference>
<feature type="transmembrane region" description="Helical" evidence="6">
    <location>
        <begin position="194"/>
        <end position="215"/>
    </location>
</feature>
<feature type="transmembrane region" description="Helical" evidence="6">
    <location>
        <begin position="343"/>
        <end position="361"/>
    </location>
</feature>
<evidence type="ECO:0000259" key="7">
    <source>
        <dbReference type="PROSITE" id="PS50850"/>
    </source>
</evidence>
<evidence type="ECO:0000256" key="5">
    <source>
        <dbReference type="SAM" id="MobiDB-lite"/>
    </source>
</evidence>
<evidence type="ECO:0000313" key="9">
    <source>
        <dbReference type="RefSeq" id="XP_033459350.1"/>
    </source>
</evidence>
<feature type="transmembrane region" description="Helical" evidence="6">
    <location>
        <begin position="153"/>
        <end position="173"/>
    </location>
</feature>
<accession>A0A6J3M4A4</accession>
<dbReference type="PROSITE" id="PS50850">
    <property type="entry name" value="MFS"/>
    <property type="match status" value="1"/>
</dbReference>
<dbReference type="OrthoDB" id="422206at2759"/>
<protein>
    <submittedName>
        <fullName evidence="9">MFS general substrate transporter</fullName>
    </submittedName>
</protein>
<dbReference type="GO" id="GO:0022857">
    <property type="term" value="F:transmembrane transporter activity"/>
    <property type="evidence" value="ECO:0007669"/>
    <property type="project" value="InterPro"/>
</dbReference>
<evidence type="ECO:0000256" key="1">
    <source>
        <dbReference type="ARBA" id="ARBA00004141"/>
    </source>
</evidence>
<evidence type="ECO:0000256" key="2">
    <source>
        <dbReference type="ARBA" id="ARBA00022692"/>
    </source>
</evidence>
<reference evidence="9" key="2">
    <citation type="submission" date="2020-04" db="EMBL/GenBank/DDBJ databases">
        <authorList>
            <consortium name="NCBI Genome Project"/>
        </authorList>
    </citation>
    <scope>NUCLEOTIDE SEQUENCE</scope>
    <source>
        <strain evidence="9">CBS 342.82</strain>
    </source>
</reference>
<feature type="domain" description="Major facilitator superfamily (MFS) profile" evidence="7">
    <location>
        <begin position="63"/>
        <end position="463"/>
    </location>
</feature>
<feature type="transmembrane region" description="Helical" evidence="6">
    <location>
        <begin position="404"/>
        <end position="427"/>
    </location>
</feature>
<feature type="transmembrane region" description="Helical" evidence="6">
    <location>
        <begin position="439"/>
        <end position="458"/>
    </location>
</feature>
<feature type="transmembrane region" description="Helical" evidence="6">
    <location>
        <begin position="61"/>
        <end position="79"/>
    </location>
</feature>
<gene>
    <name evidence="9" type="ORF">K489DRAFT_389208</name>
</gene>
<keyword evidence="3 6" id="KW-1133">Transmembrane helix</keyword>
<dbReference type="RefSeq" id="XP_033459350.1">
    <property type="nucleotide sequence ID" value="XM_033606487.1"/>
</dbReference>
<dbReference type="Proteomes" id="UP000504637">
    <property type="component" value="Unplaced"/>
</dbReference>
<evidence type="ECO:0000256" key="4">
    <source>
        <dbReference type="ARBA" id="ARBA00023136"/>
    </source>
</evidence>
<dbReference type="InterPro" id="IPR036259">
    <property type="entry name" value="MFS_trans_sf"/>
</dbReference>
<dbReference type="InterPro" id="IPR011701">
    <property type="entry name" value="MFS"/>
</dbReference>
<evidence type="ECO:0000256" key="3">
    <source>
        <dbReference type="ARBA" id="ARBA00022989"/>
    </source>
</evidence>
<dbReference type="InterPro" id="IPR020846">
    <property type="entry name" value="MFS_dom"/>
</dbReference>
<dbReference type="Pfam" id="PF07690">
    <property type="entry name" value="MFS_1"/>
    <property type="match status" value="1"/>
</dbReference>
<feature type="region of interest" description="Disordered" evidence="5">
    <location>
        <begin position="1"/>
        <end position="35"/>
    </location>
</feature>
<comment type="subcellular location">
    <subcellularLocation>
        <location evidence="1">Membrane</location>
        <topology evidence="1">Multi-pass membrane protein</topology>
    </subcellularLocation>
</comment>
<dbReference type="AlphaFoldDB" id="A0A6J3M4A4"/>
<feature type="transmembrane region" description="Helical" evidence="6">
    <location>
        <begin position="273"/>
        <end position="299"/>
    </location>
</feature>
<reference evidence="9" key="1">
    <citation type="submission" date="2020-01" db="EMBL/GenBank/DDBJ databases">
        <authorList>
            <consortium name="DOE Joint Genome Institute"/>
            <person name="Haridas S."/>
            <person name="Albert R."/>
            <person name="Binder M."/>
            <person name="Bloem J."/>
            <person name="Labutti K."/>
            <person name="Salamov A."/>
            <person name="Andreopoulos B."/>
            <person name="Baker S.E."/>
            <person name="Barry K."/>
            <person name="Bills G."/>
            <person name="Bluhm B.H."/>
            <person name="Cannon C."/>
            <person name="Castanera R."/>
            <person name="Culley D.E."/>
            <person name="Daum C."/>
            <person name="Ezra D."/>
            <person name="Gonzalez J.B."/>
            <person name="Henrissat B."/>
            <person name="Kuo A."/>
            <person name="Liang C."/>
            <person name="Lipzen A."/>
            <person name="Lutzoni F."/>
            <person name="Magnuson J."/>
            <person name="Mondo S."/>
            <person name="Nolan M."/>
            <person name="Ohm R."/>
            <person name="Pangilinan J."/>
            <person name="Park H.-J."/>
            <person name="Ramirez L."/>
            <person name="Alfaro M."/>
            <person name="Sun H."/>
            <person name="Tritt A."/>
            <person name="Yoshinaga Y."/>
            <person name="Zwiers L.-H."/>
            <person name="Turgeon B.G."/>
            <person name="Goodwin S.B."/>
            <person name="Spatafora J.W."/>
            <person name="Crous P.W."/>
            <person name="Grigoriev I.V."/>
        </authorList>
    </citation>
    <scope>NUCLEOTIDE SEQUENCE</scope>
    <source>
        <strain evidence="9">CBS 342.82</strain>
    </source>
</reference>
<evidence type="ECO:0000313" key="8">
    <source>
        <dbReference type="Proteomes" id="UP000504637"/>
    </source>
</evidence>
<evidence type="ECO:0000256" key="6">
    <source>
        <dbReference type="SAM" id="Phobius"/>
    </source>
</evidence>
<keyword evidence="2 6" id="KW-0812">Transmembrane</keyword>
<feature type="transmembrane region" description="Helical" evidence="6">
    <location>
        <begin position="99"/>
        <end position="121"/>
    </location>
</feature>
<sequence>MQGSSSDARDARQFSLYEDEPRSHGQNDKTGANATEHDHIESLENQLSEEPQSYRVYRSRWFGLAQLGLLNIVISWDWLTFAAVSSTSAQFFGVSESGISWLSTGFLFAFLVAAPATIWVLNRHGPKTSILVASGLTFVGAWIRYAGVRAATPSLGAVVFGQILIGFAQPFVLAAPTRYSNLWFSDSGRVSATALASLANPFGGALGQLIGPFLVTDTSGLPNLVLLTAIISTVAALPAAFIPKAPPTPPSSIAAAPKLDLLQALHQLPKNTAFWLIFVPFSVLVGFFNATSSLLVPILEPYGFDETDSGIAGGVLILVGLVAAAIISPIVDRTKSYLITVKVLVPFVAISYIILIFMPATRSIAGVYITCALVGGTSFSLLPCALELLTLVTYPVSPEVSSTIAWTGGQVLGGIFIIAMTALRSSIESDGQPDGNMTRALIFQAVIACVAVPFVWFLRKAHLRAIPVLP</sequence>
<proteinExistence type="predicted"/>
<dbReference type="GeneID" id="54364287"/>
<feature type="transmembrane region" description="Helical" evidence="6">
    <location>
        <begin position="367"/>
        <end position="392"/>
    </location>
</feature>
<dbReference type="Gene3D" id="1.20.1250.20">
    <property type="entry name" value="MFS general substrate transporter like domains"/>
    <property type="match status" value="2"/>
</dbReference>
<keyword evidence="8" id="KW-1185">Reference proteome</keyword>
<dbReference type="PANTHER" id="PTHR10924:SF6">
    <property type="entry name" value="SOLUTE CARRIER FAMILY 49 MEMBER A3"/>
    <property type="match status" value="1"/>
</dbReference>
<dbReference type="InterPro" id="IPR049680">
    <property type="entry name" value="FLVCR1-2_SLC49-like"/>
</dbReference>
<name>A0A6J3M4A4_9PEZI</name>
<dbReference type="PANTHER" id="PTHR10924">
    <property type="entry name" value="MAJOR FACILITATOR SUPERFAMILY PROTEIN-RELATED"/>
    <property type="match status" value="1"/>
</dbReference>
<dbReference type="SUPFAM" id="SSF103473">
    <property type="entry name" value="MFS general substrate transporter"/>
    <property type="match status" value="1"/>
</dbReference>
<organism evidence="9">
    <name type="scientific">Dissoconium aciculare CBS 342.82</name>
    <dbReference type="NCBI Taxonomy" id="1314786"/>
    <lineage>
        <taxon>Eukaryota</taxon>
        <taxon>Fungi</taxon>
        <taxon>Dikarya</taxon>
        <taxon>Ascomycota</taxon>
        <taxon>Pezizomycotina</taxon>
        <taxon>Dothideomycetes</taxon>
        <taxon>Dothideomycetidae</taxon>
        <taxon>Mycosphaerellales</taxon>
        <taxon>Dissoconiaceae</taxon>
        <taxon>Dissoconium</taxon>
    </lineage>
</organism>
<keyword evidence="4 6" id="KW-0472">Membrane</keyword>
<reference evidence="9" key="3">
    <citation type="submission" date="2025-08" db="UniProtKB">
        <authorList>
            <consortium name="RefSeq"/>
        </authorList>
    </citation>
    <scope>IDENTIFICATION</scope>
    <source>
        <strain evidence="9">CBS 342.82</strain>
    </source>
</reference>
<feature type="transmembrane region" description="Helical" evidence="6">
    <location>
        <begin position="221"/>
        <end position="242"/>
    </location>
</feature>
<feature type="transmembrane region" description="Helical" evidence="6">
    <location>
        <begin position="311"/>
        <end position="331"/>
    </location>
</feature>